<keyword evidence="1" id="KW-0677">Repeat</keyword>
<dbReference type="Gene3D" id="1.20.1270.90">
    <property type="entry name" value="AF1782-like"/>
    <property type="match status" value="2"/>
</dbReference>
<dbReference type="InterPro" id="IPR011496">
    <property type="entry name" value="O-GlcNAcase_cat"/>
</dbReference>
<dbReference type="PANTHER" id="PTHR13170:SF16">
    <property type="entry name" value="PROTEIN O-GLCNACASE"/>
    <property type="match status" value="1"/>
</dbReference>
<dbReference type="Gene3D" id="1.20.58.460">
    <property type="entry name" value="Hyaluronidase post-catalytic domain-like"/>
    <property type="match status" value="1"/>
</dbReference>
<dbReference type="Pfam" id="PF07555">
    <property type="entry name" value="NAGidase"/>
    <property type="match status" value="1"/>
</dbReference>
<evidence type="ECO:0000256" key="6">
    <source>
        <dbReference type="SAM" id="SignalP"/>
    </source>
</evidence>
<dbReference type="SUPFAM" id="SSF51445">
    <property type="entry name" value="(Trans)glycosidases"/>
    <property type="match status" value="1"/>
</dbReference>
<evidence type="ECO:0000256" key="5">
    <source>
        <dbReference type="SAM" id="MobiDB-lite"/>
    </source>
</evidence>
<evidence type="ECO:0000313" key="11">
    <source>
        <dbReference type="Proteomes" id="UP000195326"/>
    </source>
</evidence>
<dbReference type="InterPro" id="IPR051822">
    <property type="entry name" value="Glycosyl_Hydrolase_84"/>
</dbReference>
<dbReference type="PROSITE" id="PS51272">
    <property type="entry name" value="SLH"/>
    <property type="match status" value="3"/>
</dbReference>
<gene>
    <name evidence="10" type="ORF">B5F15_10295</name>
</gene>
<dbReference type="Gene3D" id="2.60.120.260">
    <property type="entry name" value="Galactose-binding domain-like"/>
    <property type="match status" value="4"/>
</dbReference>
<evidence type="ECO:0000313" key="10">
    <source>
        <dbReference type="EMBL" id="OUP57196.1"/>
    </source>
</evidence>
<keyword evidence="6" id="KW-0732">Signal</keyword>
<feature type="domain" description="GH84" evidence="9">
    <location>
        <begin position="311"/>
        <end position="580"/>
    </location>
</feature>
<evidence type="ECO:0000259" key="8">
    <source>
        <dbReference type="PROSITE" id="PS51272"/>
    </source>
</evidence>
<evidence type="ECO:0000256" key="2">
    <source>
        <dbReference type="ARBA" id="ARBA00022801"/>
    </source>
</evidence>
<accession>A0A1Y4LKG5</accession>
<dbReference type="InterPro" id="IPR017853">
    <property type="entry name" value="GH"/>
</dbReference>
<dbReference type="PROSITE" id="PS50022">
    <property type="entry name" value="FA58C_3"/>
    <property type="match status" value="2"/>
</dbReference>
<dbReference type="InterPro" id="IPR015882">
    <property type="entry name" value="HEX_bac_N"/>
</dbReference>
<feature type="region of interest" description="Disordered" evidence="5">
    <location>
        <begin position="1844"/>
        <end position="1891"/>
    </location>
</feature>
<dbReference type="InterPro" id="IPR001119">
    <property type="entry name" value="SLH_dom"/>
</dbReference>
<feature type="domain" description="SLH" evidence="8">
    <location>
        <begin position="2118"/>
        <end position="2170"/>
    </location>
</feature>
<sequence length="2170" mass="236951">MKECAQMDWKKGFALTLALTIVCSSMPVSAFAAGRDSADDTNEYELYPAPHEISYADEVTELPDSVNAVFEDGIDDYTIQRAEDALDAAGISMQQIEADEVTAEAVEVKSIPATALEEAHSTAPAADEIDASDAEAVSETSDAHDADASDSTESTVDAAPADVLSESPAEENAITEATTEMLELTAAHETAVDAEETDVPSDKAEREESAKAENSDAQLYVGIYDQSEANKDTDSVVDQWFVSIFGDNADEFDVFEKTDSYLLVVKNGKIGVLGKDTDSAFYGLTTLKQIMTQVKHKTVRDLAVQDWADVASRGFIEGYYGNPWSTEDRAELMRWGGEFKLNSYFYAPKDDPKHNGKWWELYTPEELEQKIAPLAKAGNESKCQFVFALHPFMSNPITPTTYDDKVKMLKEKFEQVMGAGVRQIAILADDAGNQGSELYIKLMRDLVDWVSSDEMQQKYPGLKTTIPFCPEEYGRWGESWMSQLPEEVPVVMTGGKIWGEVTNDFTNSFSSNVGRGPYMWINWPCSDNSKRHLIMGGYANFLHPGVNPEKIQGIVLNPMQQSEPSKVAIFGNACYSWHIWEDAETAEQAWEDSFKYVDHETFEQTEASDALYELSKHMINQNMDGRVVTLQESVKLALKLTEFKSKLSAGTLTEDDISSMRKEFQKLAEASKTYRESGNERIAGQIVHWLDTWDNVTAAADSLLSALQAYYVDNDTTLVPSYYTAAQAQLEEAETHGFWYMDHTEYAEVGVQHIMPFLRTVRDQVATLAQLSVDPTKLIASPITNRTDAPSGSLANLLDGKTNTEVVFKNPNKITTGTYIGVTYNRAIKINDVQFLLGTSANPADTFTNCKLEYTEDGTEWKDVPGVDEFTGNRSKIEVHDLDLTTKGIRLTATNDRPNTWFGAREIYVNNLPVEQAPGDANAPLAGTLQKTSSYSVYQGPESKLTDGNDDTFVWYNPRPEDPNKDTALKGDYIGLDLGTSKQIGKVHIVVGADKGDKWQKYHISYSENGERWTDLQSLTGKSSGKDTIDINLKGVQARYVRLVNDENRSAWSQFSEFQVYEYVPDPTEVIYTNNWSIHSGALDALRDGKDDTFVHFDPDGNMEGVNPNGDDSMVGDYIGLNLGEKKQVGKVRFVIGHDGGDKWKKYHLEFTANSSPDFSNSDDWTTVQSFTGADSGKDVIEVNLGGVEAQYVRMVNDERLGAWVKFSEITVKNFDAQADTAPHALSNSKTAAAYTYGQLSDTSATLSKALPITLQPGEYIGMTLPRISHLEQIEAQMTDGQDLTLKAGANLSELKAYTSGGVDARYVVLQNDTKLPVTFHLNLLSASIVEPTGIVFDSISGLNISNKGEDAVVQNQTDKWFDGNVNTNATFARFQANGGTITYDLGQTREIRKIDALMQDSQMNFIRSGVIEVAASKDGPWTPVVTIDEMGEDGNTSNKETAGSIGWGDTISAYPNFRNCSGTLESPVNARYLRIRMTQTYDHRWINLSEIIINDGEYVPVNSNPTFIADPGEVSAKYLPDFVADGNITTGFQPNMKNRDSGSLTYKLSESTHIDQINILQSSSAISNAVVSVRGVPSKAASQAVSLAARNGEWVEAGTLTEPLTSIYTYNFDEIYEIRLDWGKVQPIFYEISPVANGILSIDTTELQRLYNKCPEITETASYSTEALEAYNAARTAAKAVIDNPKTVNTQAEINELYARLNNAHKALLESVTSLSDAKANLKKQLASFVESDYTKSSWAVFVNSEAYLAAVAAQNSNSITAIKQATTDLLDTAEKTLTVRGDVSALQAMLNDIANLNENDYTESSFAALRAVVARAQAAITDGASTQEIQALIGELTQAVEQLEKKSQSSGGGTHHPDAGGSSSGSSSSSHDKDDTSAHIPDEDIPLVEHPTLSDGAEINAAANNGDAVTVIAEQTDAGYAVTLKQDGKKIDRLDGGVTVSIPTKETGMGLVAVATNADGVETVLKTSYLDGDAMTAVISEPCTIRVENRAVSFGDVTDASWFRNPVDFVTARGLFSGTSQSSFSPNQSMNRGMLATVLYRLAGEPTVSTSSSFTDVSADQYYANAVTWAAQNGIVSGIDANRFSPSAAITREQLATILYRYADAPSASGSLDRFQDASKVSDYAVTAMQWAVKKGVIAGRGNGTLDPKGTATRAEVAQMLMNFVTGA</sequence>
<dbReference type="SUPFAM" id="SSF140657">
    <property type="entry name" value="Hyaluronidase post-catalytic domain-like"/>
    <property type="match status" value="1"/>
</dbReference>
<dbReference type="Proteomes" id="UP000195326">
    <property type="component" value="Unassembled WGS sequence"/>
</dbReference>
<dbReference type="SUPFAM" id="SSF49785">
    <property type="entry name" value="Galactose-binding domain-like"/>
    <property type="match status" value="4"/>
</dbReference>
<dbReference type="Pfam" id="PF00395">
    <property type="entry name" value="SLH"/>
    <property type="match status" value="3"/>
</dbReference>
<dbReference type="InterPro" id="IPR000421">
    <property type="entry name" value="FA58C"/>
</dbReference>
<dbReference type="Gene3D" id="3.20.20.80">
    <property type="entry name" value="Glycosidases"/>
    <property type="match status" value="1"/>
</dbReference>
<dbReference type="InterPro" id="IPR029018">
    <property type="entry name" value="Hex-like_dom2"/>
</dbReference>
<evidence type="ECO:0000259" key="9">
    <source>
        <dbReference type="PROSITE" id="PS52009"/>
    </source>
</evidence>
<dbReference type="GO" id="GO:0009100">
    <property type="term" value="P:glycoprotein metabolic process"/>
    <property type="evidence" value="ECO:0007669"/>
    <property type="project" value="TreeGrafter"/>
</dbReference>
<reference evidence="11" key="1">
    <citation type="submission" date="2017-04" db="EMBL/GenBank/DDBJ databases">
        <title>Function of individual gut microbiota members based on whole genome sequencing of pure cultures obtained from chicken caecum.</title>
        <authorList>
            <person name="Medvecky M."/>
            <person name="Cejkova D."/>
            <person name="Polansky O."/>
            <person name="Karasova D."/>
            <person name="Kubasova T."/>
            <person name="Cizek A."/>
            <person name="Rychlik I."/>
        </authorList>
    </citation>
    <scope>NUCLEOTIDE SEQUENCE [LARGE SCALE GENOMIC DNA]</scope>
    <source>
        <strain evidence="11">An179</strain>
    </source>
</reference>
<dbReference type="Gene3D" id="3.30.379.10">
    <property type="entry name" value="Chitobiase/beta-hexosaminidase domain 2-like"/>
    <property type="match status" value="2"/>
</dbReference>
<feature type="domain" description="F5/8 type C" evidence="7">
    <location>
        <begin position="913"/>
        <end position="1063"/>
    </location>
</feature>
<dbReference type="GO" id="GO:0005975">
    <property type="term" value="P:carbohydrate metabolic process"/>
    <property type="evidence" value="ECO:0007669"/>
    <property type="project" value="UniProtKB-ARBA"/>
</dbReference>
<dbReference type="PROSITE" id="PS52009">
    <property type="entry name" value="GH84"/>
    <property type="match status" value="1"/>
</dbReference>
<organism evidence="10 11">
    <name type="scientific">Butyricicoccus pullicaecorum</name>
    <dbReference type="NCBI Taxonomy" id="501571"/>
    <lineage>
        <taxon>Bacteria</taxon>
        <taxon>Bacillati</taxon>
        <taxon>Bacillota</taxon>
        <taxon>Clostridia</taxon>
        <taxon>Eubacteriales</taxon>
        <taxon>Butyricicoccaceae</taxon>
        <taxon>Butyricicoccus</taxon>
    </lineage>
</organism>
<keyword evidence="2 4" id="KW-0378">Hydrolase</keyword>
<dbReference type="PANTHER" id="PTHR13170">
    <property type="entry name" value="O-GLCNACASE"/>
    <property type="match status" value="1"/>
</dbReference>
<comment type="caution">
    <text evidence="10">The sequence shown here is derived from an EMBL/GenBank/DDBJ whole genome shotgun (WGS) entry which is preliminary data.</text>
</comment>
<dbReference type="EMBL" id="NFKL01000014">
    <property type="protein sequence ID" value="OUP57196.1"/>
    <property type="molecule type" value="Genomic_DNA"/>
</dbReference>
<feature type="region of interest" description="Disordered" evidence="5">
    <location>
        <begin position="190"/>
        <end position="214"/>
    </location>
</feature>
<feature type="domain" description="F5/8 type C" evidence="7">
    <location>
        <begin position="1317"/>
        <end position="1495"/>
    </location>
</feature>
<comment type="similarity">
    <text evidence="4">Belongs to the glycosyl hydrolase 84 family.</text>
</comment>
<dbReference type="SUPFAM" id="SSF55545">
    <property type="entry name" value="beta-N-acetylhexosaminidase-like domain"/>
    <property type="match status" value="1"/>
</dbReference>
<feature type="active site" description="Proton donor" evidence="4">
    <location>
        <position position="430"/>
    </location>
</feature>
<evidence type="ECO:0000256" key="4">
    <source>
        <dbReference type="PROSITE-ProRule" id="PRU01353"/>
    </source>
</evidence>
<feature type="region of interest" description="Disordered" evidence="5">
    <location>
        <begin position="116"/>
        <end position="169"/>
    </location>
</feature>
<name>A0A1Y4LKG5_9FIRM</name>
<feature type="signal peptide" evidence="6">
    <location>
        <begin position="1"/>
        <end position="32"/>
    </location>
</feature>
<feature type="domain" description="SLH" evidence="8">
    <location>
        <begin position="2052"/>
        <end position="2115"/>
    </location>
</feature>
<feature type="compositionally biased region" description="Low complexity" evidence="5">
    <location>
        <begin position="1862"/>
        <end position="1871"/>
    </location>
</feature>
<proteinExistence type="inferred from homology"/>
<evidence type="ECO:0000256" key="3">
    <source>
        <dbReference type="ARBA" id="ARBA00023295"/>
    </source>
</evidence>
<evidence type="ECO:0000259" key="7">
    <source>
        <dbReference type="PROSITE" id="PS50022"/>
    </source>
</evidence>
<feature type="domain" description="SLH" evidence="8">
    <location>
        <begin position="1992"/>
        <end position="2051"/>
    </location>
</feature>
<dbReference type="Pfam" id="PF00754">
    <property type="entry name" value="F5_F8_type_C"/>
    <property type="match status" value="2"/>
</dbReference>
<dbReference type="GO" id="GO:0016231">
    <property type="term" value="F:beta-N-acetylglucosaminidase activity"/>
    <property type="evidence" value="ECO:0007669"/>
    <property type="project" value="TreeGrafter"/>
</dbReference>
<keyword evidence="3 4" id="KW-0326">Glycosidase</keyword>
<protein>
    <recommendedName>
        <fullName evidence="12">F5/8 type C domain-containing protein</fullName>
    </recommendedName>
</protein>
<dbReference type="InterPro" id="IPR008979">
    <property type="entry name" value="Galactose-bd-like_sf"/>
</dbReference>
<evidence type="ECO:0000256" key="1">
    <source>
        <dbReference type="ARBA" id="ARBA00022737"/>
    </source>
</evidence>
<feature type="chain" id="PRO_5010987126" description="F5/8 type C domain-containing protein" evidence="6">
    <location>
        <begin position="33"/>
        <end position="2170"/>
    </location>
</feature>
<feature type="compositionally biased region" description="Basic and acidic residues" evidence="5">
    <location>
        <begin position="1872"/>
        <end position="1884"/>
    </location>
</feature>
<evidence type="ECO:0008006" key="12">
    <source>
        <dbReference type="Google" id="ProtNLM"/>
    </source>
</evidence>
<feature type="compositionally biased region" description="Basic and acidic residues" evidence="5">
    <location>
        <begin position="200"/>
        <end position="214"/>
    </location>
</feature>
<dbReference type="Pfam" id="PF02838">
    <property type="entry name" value="Glyco_hydro_20b"/>
    <property type="match status" value="1"/>
</dbReference>
<feature type="compositionally biased region" description="Low complexity" evidence="5">
    <location>
        <begin position="149"/>
        <end position="159"/>
    </location>
</feature>